<protein>
    <submittedName>
        <fullName evidence="4">Phospholipase/Carboxylesterase</fullName>
    </submittedName>
</protein>
<proteinExistence type="inferred from homology"/>
<dbReference type="HOGENOM" id="CLU_1140847_0_0_0"/>
<dbReference type="Gene3D" id="3.40.50.1820">
    <property type="entry name" value="alpha/beta hydrolase"/>
    <property type="match status" value="1"/>
</dbReference>
<keyword evidence="2" id="KW-0378">Hydrolase</keyword>
<dbReference type="KEGG" id="ipa:Isop_2962"/>
<gene>
    <name evidence="4" type="ordered locus">Isop_2962</name>
</gene>
<dbReference type="EMBL" id="CP002353">
    <property type="protein sequence ID" value="ADV63527.1"/>
    <property type="molecule type" value="Genomic_DNA"/>
</dbReference>
<comment type="similarity">
    <text evidence="1">Belongs to the AB hydrolase superfamily. AB hydrolase 2 family.</text>
</comment>
<dbReference type="AlphaFoldDB" id="E8R297"/>
<evidence type="ECO:0000256" key="1">
    <source>
        <dbReference type="ARBA" id="ARBA00006499"/>
    </source>
</evidence>
<dbReference type="SUPFAM" id="SSF53474">
    <property type="entry name" value="alpha/beta-Hydrolases"/>
    <property type="match status" value="1"/>
</dbReference>
<name>E8R297_ISOPI</name>
<organism evidence="4 5">
    <name type="scientific">Isosphaera pallida (strain ATCC 43644 / DSM 9630 / IS1B)</name>
    <dbReference type="NCBI Taxonomy" id="575540"/>
    <lineage>
        <taxon>Bacteria</taxon>
        <taxon>Pseudomonadati</taxon>
        <taxon>Planctomycetota</taxon>
        <taxon>Planctomycetia</taxon>
        <taxon>Isosphaerales</taxon>
        <taxon>Isosphaeraceae</taxon>
        <taxon>Isosphaera</taxon>
    </lineage>
</organism>
<reference key="1">
    <citation type="submission" date="2010-11" db="EMBL/GenBank/DDBJ databases">
        <title>The complete sequence of chromosome of Isophaera pallida ATCC 43644.</title>
        <authorList>
            <consortium name="US DOE Joint Genome Institute (JGI-PGF)"/>
            <person name="Lucas S."/>
            <person name="Copeland A."/>
            <person name="Lapidus A."/>
            <person name="Bruce D."/>
            <person name="Goodwin L."/>
            <person name="Pitluck S."/>
            <person name="Kyrpides N."/>
            <person name="Mavromatis K."/>
            <person name="Pagani I."/>
            <person name="Ivanova N."/>
            <person name="Saunders E."/>
            <person name="Brettin T."/>
            <person name="Detter J.C."/>
            <person name="Han C."/>
            <person name="Tapia R."/>
            <person name="Land M."/>
            <person name="Hauser L."/>
            <person name="Markowitz V."/>
            <person name="Cheng J.-F."/>
            <person name="Hugenholtz P."/>
            <person name="Woyke T."/>
            <person name="Wu D."/>
            <person name="Eisen J.A."/>
        </authorList>
    </citation>
    <scope>NUCLEOTIDE SEQUENCE</scope>
    <source>
        <strain>ATCC 43644</strain>
    </source>
</reference>
<dbReference type="STRING" id="575540.Isop_2962"/>
<sequence length="290" mass="32230">MFDTPGGESASKMGLVGVEGDAGVLEGWREDAELCDPLYIPRSYEPNYAYPLLTLLHDHGGSARAWIEAMPAISRRNHLGVALRGPWVSPGSSELGRCDWGVSYERPRPNHVAETADRPPREETCDVVRFRGVCQCGEEGFDDRDLNELLVFQAVRRVRRLLHVHSERVFLVGAGQGAAVALDLGLRHPDRFAGVVAINGWLPRVPGLLKRFRDLKGFPILWQSSQFHPAADLESDLQAVRLLSASGCRVEAQSHATRETMNARMLSEIDRWVLEQFALESPVSSALRSR</sequence>
<evidence type="ECO:0000259" key="3">
    <source>
        <dbReference type="Pfam" id="PF02230"/>
    </source>
</evidence>
<reference evidence="4 5" key="2">
    <citation type="journal article" date="2011" name="Stand. Genomic Sci.">
        <title>Complete genome sequence of Isosphaera pallida type strain (IS1B).</title>
        <authorList>
            <consortium name="US DOE Joint Genome Institute (JGI-PGF)"/>
            <person name="Goker M."/>
            <person name="Cleland D."/>
            <person name="Saunders E."/>
            <person name="Lapidus A."/>
            <person name="Nolan M."/>
            <person name="Lucas S."/>
            <person name="Hammon N."/>
            <person name="Deshpande S."/>
            <person name="Cheng J.F."/>
            <person name="Tapia R."/>
            <person name="Han C."/>
            <person name="Goodwin L."/>
            <person name="Pitluck S."/>
            <person name="Liolios K."/>
            <person name="Pagani I."/>
            <person name="Ivanova N."/>
            <person name="Mavromatis K."/>
            <person name="Pati A."/>
            <person name="Chen A."/>
            <person name="Palaniappan K."/>
            <person name="Land M."/>
            <person name="Hauser L."/>
            <person name="Chang Y.J."/>
            <person name="Jeffries C.D."/>
            <person name="Detter J.C."/>
            <person name="Beck B."/>
            <person name="Woyke T."/>
            <person name="Bristow J."/>
            <person name="Eisen J.A."/>
            <person name="Markowitz V."/>
            <person name="Hugenholtz P."/>
            <person name="Kyrpides N.C."/>
            <person name="Klenk H.P."/>
        </authorList>
    </citation>
    <scope>NUCLEOTIDE SEQUENCE [LARGE SCALE GENOMIC DNA]</scope>
    <source>
        <strain evidence="5">ATCC 43644 / DSM 9630 / IS1B</strain>
    </source>
</reference>
<dbReference type="InterPro" id="IPR003140">
    <property type="entry name" value="PLipase/COase/thioEstase"/>
</dbReference>
<dbReference type="Proteomes" id="UP000008631">
    <property type="component" value="Chromosome"/>
</dbReference>
<dbReference type="InterPro" id="IPR029058">
    <property type="entry name" value="AB_hydrolase_fold"/>
</dbReference>
<dbReference type="PANTHER" id="PTHR10655:SF17">
    <property type="entry name" value="LYSOPHOSPHOLIPASE-LIKE PROTEIN 1"/>
    <property type="match status" value="1"/>
</dbReference>
<feature type="domain" description="Phospholipase/carboxylesterase/thioesterase" evidence="3">
    <location>
        <begin position="164"/>
        <end position="211"/>
    </location>
</feature>
<dbReference type="InterPro" id="IPR050565">
    <property type="entry name" value="LYPA1-2/EST-like"/>
</dbReference>
<keyword evidence="5" id="KW-1185">Reference proteome</keyword>
<dbReference type="GO" id="GO:0016787">
    <property type="term" value="F:hydrolase activity"/>
    <property type="evidence" value="ECO:0007669"/>
    <property type="project" value="UniProtKB-KW"/>
</dbReference>
<dbReference type="InParanoid" id="E8R297"/>
<dbReference type="PANTHER" id="PTHR10655">
    <property type="entry name" value="LYSOPHOSPHOLIPASE-RELATED"/>
    <property type="match status" value="1"/>
</dbReference>
<dbReference type="RefSeq" id="WP_013565815.1">
    <property type="nucleotide sequence ID" value="NC_014962.1"/>
</dbReference>
<evidence type="ECO:0000313" key="4">
    <source>
        <dbReference type="EMBL" id="ADV63527.1"/>
    </source>
</evidence>
<evidence type="ECO:0000313" key="5">
    <source>
        <dbReference type="Proteomes" id="UP000008631"/>
    </source>
</evidence>
<accession>E8R297</accession>
<dbReference type="eggNOG" id="COG0400">
    <property type="taxonomic scope" value="Bacteria"/>
</dbReference>
<evidence type="ECO:0000256" key="2">
    <source>
        <dbReference type="ARBA" id="ARBA00022801"/>
    </source>
</evidence>
<dbReference type="Pfam" id="PF02230">
    <property type="entry name" value="Abhydrolase_2"/>
    <property type="match status" value="1"/>
</dbReference>